<name>A0A5N6PRI4_9ASTR</name>
<organism evidence="1 2">
    <name type="scientific">Mikania micrantha</name>
    <name type="common">bitter vine</name>
    <dbReference type="NCBI Taxonomy" id="192012"/>
    <lineage>
        <taxon>Eukaryota</taxon>
        <taxon>Viridiplantae</taxon>
        <taxon>Streptophyta</taxon>
        <taxon>Embryophyta</taxon>
        <taxon>Tracheophyta</taxon>
        <taxon>Spermatophyta</taxon>
        <taxon>Magnoliopsida</taxon>
        <taxon>eudicotyledons</taxon>
        <taxon>Gunneridae</taxon>
        <taxon>Pentapetalae</taxon>
        <taxon>asterids</taxon>
        <taxon>campanulids</taxon>
        <taxon>Asterales</taxon>
        <taxon>Asteraceae</taxon>
        <taxon>Asteroideae</taxon>
        <taxon>Heliantheae alliance</taxon>
        <taxon>Eupatorieae</taxon>
        <taxon>Mikania</taxon>
    </lineage>
</organism>
<dbReference type="Proteomes" id="UP000326396">
    <property type="component" value="Linkage Group LG11"/>
</dbReference>
<reference evidence="1 2" key="1">
    <citation type="submission" date="2019-05" db="EMBL/GenBank/DDBJ databases">
        <title>Mikania micrantha, genome provides insights into the molecular mechanism of rapid growth.</title>
        <authorList>
            <person name="Liu B."/>
        </authorList>
    </citation>
    <scope>NUCLEOTIDE SEQUENCE [LARGE SCALE GENOMIC DNA]</scope>
    <source>
        <strain evidence="1">NLD-2019</strain>
        <tissue evidence="1">Leaf</tissue>
    </source>
</reference>
<dbReference type="AlphaFoldDB" id="A0A5N6PRI4"/>
<proteinExistence type="predicted"/>
<comment type="caution">
    <text evidence="1">The sequence shown here is derived from an EMBL/GenBank/DDBJ whole genome shotgun (WGS) entry which is preliminary data.</text>
</comment>
<accession>A0A5N6PRI4</accession>
<keyword evidence="2" id="KW-1185">Reference proteome</keyword>
<dbReference type="EMBL" id="SZYD01000003">
    <property type="protein sequence ID" value="KAD6796281.1"/>
    <property type="molecule type" value="Genomic_DNA"/>
</dbReference>
<dbReference type="OrthoDB" id="1911818at2759"/>
<gene>
    <name evidence="1" type="ORF">E3N88_07177</name>
</gene>
<sequence length="197" mass="21954">MAVDSTVQDGEAYSVVLSNECELPMDLSSPTTTEVCNPLKSQLSLDARLSNQSNINMMVENAVVYSTFTIDNDVEKGVKSEPQCNEQVLMKSLQKQISFDMGGKYMQLLMNHSLMLSKFSTRDRSATEKILDAPKSRKYKHFYGYSPEVCKIATRHCFVAAPSCTHSGPLTTYAKMILDLTNIRGQQTVPLVIMPPK</sequence>
<evidence type="ECO:0000313" key="1">
    <source>
        <dbReference type="EMBL" id="KAD6796281.1"/>
    </source>
</evidence>
<evidence type="ECO:0000313" key="2">
    <source>
        <dbReference type="Proteomes" id="UP000326396"/>
    </source>
</evidence>
<protein>
    <submittedName>
        <fullName evidence="1">Uncharacterized protein</fullName>
    </submittedName>
</protein>